<dbReference type="AlphaFoldDB" id="A0A255GLI3"/>
<dbReference type="PRINTS" id="PR00111">
    <property type="entry name" value="ABHYDROLASE"/>
</dbReference>
<evidence type="ECO:0000259" key="1">
    <source>
        <dbReference type="Pfam" id="PF12697"/>
    </source>
</evidence>
<dbReference type="InterPro" id="IPR000639">
    <property type="entry name" value="Epox_hydrolase-like"/>
</dbReference>
<dbReference type="PANTHER" id="PTHR43798">
    <property type="entry name" value="MONOACYLGLYCEROL LIPASE"/>
    <property type="match status" value="1"/>
</dbReference>
<reference evidence="2 3" key="1">
    <citation type="submission" date="2017-07" db="EMBL/GenBank/DDBJ databases">
        <title>Draft whole genome sequences of clinical Proprionibacteriaceae strains.</title>
        <authorList>
            <person name="Bernier A.-M."/>
            <person name="Bernard K."/>
            <person name="Domingo M.-C."/>
        </authorList>
    </citation>
    <scope>NUCLEOTIDE SEQUENCE [LARGE SCALE GENOMIC DNA]</scope>
    <source>
        <strain evidence="2 3">NML 030167</strain>
    </source>
</reference>
<comment type="caution">
    <text evidence="2">The sequence shown here is derived from an EMBL/GenBank/DDBJ whole genome shotgun (WGS) entry which is preliminary data.</text>
</comment>
<dbReference type="InterPro" id="IPR050266">
    <property type="entry name" value="AB_hydrolase_sf"/>
</dbReference>
<proteinExistence type="predicted"/>
<dbReference type="InterPro" id="IPR000073">
    <property type="entry name" value="AB_hydrolase_1"/>
</dbReference>
<dbReference type="OrthoDB" id="9812774at2"/>
<dbReference type="Pfam" id="PF12697">
    <property type="entry name" value="Abhydrolase_6"/>
    <property type="match status" value="1"/>
</dbReference>
<gene>
    <name evidence="2" type="ORF">CGZ94_03425</name>
</gene>
<dbReference type="Proteomes" id="UP000215896">
    <property type="component" value="Unassembled WGS sequence"/>
</dbReference>
<keyword evidence="2" id="KW-0378">Hydrolase</keyword>
<dbReference type="GO" id="GO:0016787">
    <property type="term" value="F:hydrolase activity"/>
    <property type="evidence" value="ECO:0007669"/>
    <property type="project" value="UniProtKB-KW"/>
</dbReference>
<evidence type="ECO:0000313" key="2">
    <source>
        <dbReference type="EMBL" id="OYO16698.1"/>
    </source>
</evidence>
<name>A0A255GLI3_9ACTN</name>
<accession>A0A255GLI3</accession>
<evidence type="ECO:0000313" key="3">
    <source>
        <dbReference type="Proteomes" id="UP000215896"/>
    </source>
</evidence>
<dbReference type="PRINTS" id="PR00412">
    <property type="entry name" value="EPOXHYDRLASE"/>
</dbReference>
<organism evidence="2 3">
    <name type="scientific">Enemella evansiae</name>
    <dbReference type="NCBI Taxonomy" id="2016499"/>
    <lineage>
        <taxon>Bacteria</taxon>
        <taxon>Bacillati</taxon>
        <taxon>Actinomycetota</taxon>
        <taxon>Actinomycetes</taxon>
        <taxon>Propionibacteriales</taxon>
        <taxon>Propionibacteriaceae</taxon>
        <taxon>Enemella</taxon>
    </lineage>
</organism>
<keyword evidence="3" id="KW-1185">Reference proteome</keyword>
<dbReference type="Gene3D" id="3.40.50.1820">
    <property type="entry name" value="alpha/beta hydrolase"/>
    <property type="match status" value="1"/>
</dbReference>
<feature type="domain" description="AB hydrolase-1" evidence="1">
    <location>
        <begin position="14"/>
        <end position="243"/>
    </location>
</feature>
<protein>
    <submittedName>
        <fullName evidence="2">Alpha/beta hydrolase</fullName>
    </submittedName>
</protein>
<dbReference type="RefSeq" id="WP_094404748.1">
    <property type="nucleotide sequence ID" value="NZ_NMVO01000002.1"/>
</dbReference>
<dbReference type="SUPFAM" id="SSF53474">
    <property type="entry name" value="alpha/beta-Hydrolases"/>
    <property type="match status" value="1"/>
</dbReference>
<dbReference type="EMBL" id="NMVO01000002">
    <property type="protein sequence ID" value="OYO16698.1"/>
    <property type="molecule type" value="Genomic_DNA"/>
</dbReference>
<dbReference type="InterPro" id="IPR029058">
    <property type="entry name" value="AB_hydrolase_fold"/>
</dbReference>
<sequence length="258" mass="27861">MLLAHDIAGSGPPVLLIHAGVADRRMWAPLLPALGHAFTVVRPDLRGFGHTPLPGERYADADDLAELLDELDLDGVRVVGASLGGRVALELATRHPDRIEELVLLAPAHRGAPPDAELTAIDEQEEQLLAAGDLDGAVALNVRTWLGPDADERACELVAVMQRRAYDLQLEAERNDPLPERERVEVDPSAIAVPTTVVVGGHDQPHFQQVARTLAAEIPGADLVELDWAGHMPSLERPDRILALLLDVLRDDPDVHAP</sequence>